<evidence type="ECO:0000313" key="6">
    <source>
        <dbReference type="Proteomes" id="UP000799772"/>
    </source>
</evidence>
<dbReference type="PROSITE" id="PS50405">
    <property type="entry name" value="GST_CTER"/>
    <property type="match status" value="1"/>
</dbReference>
<dbReference type="PROSITE" id="PS50404">
    <property type="entry name" value="GST_NTER"/>
    <property type="match status" value="1"/>
</dbReference>
<dbReference type="EMBL" id="ML978123">
    <property type="protein sequence ID" value="KAF2101769.1"/>
    <property type="molecule type" value="Genomic_DNA"/>
</dbReference>
<dbReference type="Pfam" id="PF00043">
    <property type="entry name" value="GST_C"/>
    <property type="match status" value="1"/>
</dbReference>
<reference evidence="5" key="1">
    <citation type="journal article" date="2020" name="Stud. Mycol.">
        <title>101 Dothideomycetes genomes: a test case for predicting lifestyles and emergence of pathogens.</title>
        <authorList>
            <person name="Haridas S."/>
            <person name="Albert R."/>
            <person name="Binder M."/>
            <person name="Bloem J."/>
            <person name="Labutti K."/>
            <person name="Salamov A."/>
            <person name="Andreopoulos B."/>
            <person name="Baker S."/>
            <person name="Barry K."/>
            <person name="Bills G."/>
            <person name="Bluhm B."/>
            <person name="Cannon C."/>
            <person name="Castanera R."/>
            <person name="Culley D."/>
            <person name="Daum C."/>
            <person name="Ezra D."/>
            <person name="Gonzalez J."/>
            <person name="Henrissat B."/>
            <person name="Kuo A."/>
            <person name="Liang C."/>
            <person name="Lipzen A."/>
            <person name="Lutzoni F."/>
            <person name="Magnuson J."/>
            <person name="Mondo S."/>
            <person name="Nolan M."/>
            <person name="Ohm R."/>
            <person name="Pangilinan J."/>
            <person name="Park H.-J."/>
            <person name="Ramirez L."/>
            <person name="Alfaro M."/>
            <person name="Sun H."/>
            <person name="Tritt A."/>
            <person name="Yoshinaga Y."/>
            <person name="Zwiers L.-H."/>
            <person name="Turgeon B."/>
            <person name="Goodwin S."/>
            <person name="Spatafora J."/>
            <person name="Crous P."/>
            <person name="Grigoriev I."/>
        </authorList>
    </citation>
    <scope>NUCLEOTIDE SEQUENCE</scope>
    <source>
        <strain evidence="5">CBS 133067</strain>
    </source>
</reference>
<dbReference type="OrthoDB" id="2309723at2759"/>
<dbReference type="InterPro" id="IPR004046">
    <property type="entry name" value="GST_C"/>
</dbReference>
<dbReference type="SUPFAM" id="SSF52833">
    <property type="entry name" value="Thioredoxin-like"/>
    <property type="match status" value="1"/>
</dbReference>
<dbReference type="Proteomes" id="UP000799772">
    <property type="component" value="Unassembled WGS sequence"/>
</dbReference>
<keyword evidence="6" id="KW-1185">Reference proteome</keyword>
<organism evidence="5 6">
    <name type="scientific">Rhizodiscina lignyota</name>
    <dbReference type="NCBI Taxonomy" id="1504668"/>
    <lineage>
        <taxon>Eukaryota</taxon>
        <taxon>Fungi</taxon>
        <taxon>Dikarya</taxon>
        <taxon>Ascomycota</taxon>
        <taxon>Pezizomycotina</taxon>
        <taxon>Dothideomycetes</taxon>
        <taxon>Pleosporomycetidae</taxon>
        <taxon>Aulographales</taxon>
        <taxon>Rhizodiscinaceae</taxon>
        <taxon>Rhizodiscina</taxon>
    </lineage>
</organism>
<evidence type="ECO:0000313" key="5">
    <source>
        <dbReference type="EMBL" id="KAF2101769.1"/>
    </source>
</evidence>
<feature type="domain" description="GST N-terminal" evidence="3">
    <location>
        <begin position="1"/>
        <end position="81"/>
    </location>
</feature>
<dbReference type="CDD" id="cd03046">
    <property type="entry name" value="GST_N_GTT1_like"/>
    <property type="match status" value="1"/>
</dbReference>
<dbReference type="AlphaFoldDB" id="A0A9P4MDL4"/>
<evidence type="ECO:0000259" key="3">
    <source>
        <dbReference type="PROSITE" id="PS50404"/>
    </source>
</evidence>
<dbReference type="SFLD" id="SFLDG00358">
    <property type="entry name" value="Main_(cytGST)"/>
    <property type="match status" value="1"/>
</dbReference>
<evidence type="ECO:0000256" key="1">
    <source>
        <dbReference type="ARBA" id="ARBA00007409"/>
    </source>
</evidence>
<dbReference type="Gene3D" id="1.20.1050.10">
    <property type="match status" value="1"/>
</dbReference>
<dbReference type="InterPro" id="IPR040079">
    <property type="entry name" value="Glutathione_S-Trfase"/>
</dbReference>
<dbReference type="InterPro" id="IPR036282">
    <property type="entry name" value="Glutathione-S-Trfase_C_sf"/>
</dbReference>
<gene>
    <name evidence="5" type="ORF">NA57DRAFT_73209</name>
</gene>
<evidence type="ECO:0000259" key="4">
    <source>
        <dbReference type="PROSITE" id="PS50405"/>
    </source>
</evidence>
<sequence length="230" mass="25825">MGKLIVHHLGVSQSDRVVWLCEELGLDYELKKYDRAPIFSPPEYCKLHPLCAAPVIEDGDIKLAESAACVEYICHTKADGSLFVAPGKQNYADFLYWFHFANGTFQPMISRGLAIMGAGAGKESEAIKRFDAKKHQILSFLDQRLSQVPWLAGDDFTAADIMIVFSLTVMRCFYQYDLGDYENILAYLQRISKREAYKRALQKGDPDLDIEKLIGAAPPPLQKGLAARMK</sequence>
<protein>
    <submittedName>
        <fullName evidence="5">Glutathione S-transferase</fullName>
    </submittedName>
</protein>
<name>A0A9P4MDL4_9PEZI</name>
<evidence type="ECO:0000256" key="2">
    <source>
        <dbReference type="RuleBase" id="RU003494"/>
    </source>
</evidence>
<feature type="domain" description="GST C-terminal" evidence="4">
    <location>
        <begin position="87"/>
        <end position="210"/>
    </location>
</feature>
<accession>A0A9P4MDL4</accession>
<dbReference type="PANTHER" id="PTHR44051">
    <property type="entry name" value="GLUTATHIONE S-TRANSFERASE-RELATED"/>
    <property type="match status" value="1"/>
</dbReference>
<dbReference type="SUPFAM" id="SSF47616">
    <property type="entry name" value="GST C-terminal domain-like"/>
    <property type="match status" value="1"/>
</dbReference>
<proteinExistence type="inferred from homology"/>
<dbReference type="PANTHER" id="PTHR44051:SF9">
    <property type="entry name" value="GLUTATHIONE S-TRANSFERASE 1"/>
    <property type="match status" value="1"/>
</dbReference>
<dbReference type="InterPro" id="IPR010987">
    <property type="entry name" value="Glutathione-S-Trfase_C-like"/>
</dbReference>
<dbReference type="Gene3D" id="3.40.30.10">
    <property type="entry name" value="Glutaredoxin"/>
    <property type="match status" value="1"/>
</dbReference>
<dbReference type="SFLD" id="SFLDG01150">
    <property type="entry name" value="Main.1:_Beta-like"/>
    <property type="match status" value="1"/>
</dbReference>
<dbReference type="InterPro" id="IPR036249">
    <property type="entry name" value="Thioredoxin-like_sf"/>
</dbReference>
<comment type="similarity">
    <text evidence="1 2">Belongs to the GST superfamily.</text>
</comment>
<comment type="caution">
    <text evidence="5">The sequence shown here is derived from an EMBL/GenBank/DDBJ whole genome shotgun (WGS) entry which is preliminary data.</text>
</comment>
<dbReference type="SFLD" id="SFLDS00019">
    <property type="entry name" value="Glutathione_Transferase_(cytos"/>
    <property type="match status" value="1"/>
</dbReference>
<dbReference type="Pfam" id="PF02798">
    <property type="entry name" value="GST_N"/>
    <property type="match status" value="1"/>
</dbReference>
<dbReference type="InterPro" id="IPR004045">
    <property type="entry name" value="Glutathione_S-Trfase_N"/>
</dbReference>